<name>A0A2A5SPA2_LACLC</name>
<feature type="transmembrane region" description="Helical" evidence="1">
    <location>
        <begin position="190"/>
        <end position="211"/>
    </location>
</feature>
<keyword evidence="1" id="KW-0812">Transmembrane</keyword>
<protein>
    <submittedName>
        <fullName evidence="2">Uncharacterized protein</fullName>
    </submittedName>
</protein>
<keyword evidence="1" id="KW-0472">Membrane</keyword>
<dbReference type="RefSeq" id="WP_011835257.1">
    <property type="nucleotide sequence ID" value="NZ_JXKC01000019.1"/>
</dbReference>
<dbReference type="AlphaFoldDB" id="A0A2A5SPA2"/>
<accession>A0A2A5SPA2</accession>
<comment type="caution">
    <text evidence="2">The sequence shown here is derived from an EMBL/GenBank/DDBJ whole genome shotgun (WGS) entry which is preliminary data.</text>
</comment>
<feature type="transmembrane region" description="Helical" evidence="1">
    <location>
        <begin position="130"/>
        <end position="155"/>
    </location>
</feature>
<evidence type="ECO:0000256" key="1">
    <source>
        <dbReference type="SAM" id="Phobius"/>
    </source>
</evidence>
<feature type="transmembrane region" description="Helical" evidence="1">
    <location>
        <begin position="231"/>
        <end position="249"/>
    </location>
</feature>
<proteinExistence type="predicted"/>
<feature type="transmembrane region" description="Helical" evidence="1">
    <location>
        <begin position="28"/>
        <end position="47"/>
    </location>
</feature>
<sequence length="262" mass="28962">MDVTANLYSQLTKPLAAYNSSVNDTMTAVATAIRGLALVILTIFVLIELGNIRKQIENEGGGMTAEVYASLILKYIFAFILVQFSSELVDAILWGFTKVTELIHAHVTVGYKLAEIPKATHHMNFLEKGVYLMMTTLSQIISWFAAWVGQILVFMRSVQMYIYKALAPIMVVFFMNDEMRSTTIGYLKQFAGIALQGSLIILILAIFPVFIQSDLLFSLDSSGMSGFFQDLGVIIAVVGKDLVLVFLLFGSQNLAKRMMGAV</sequence>
<dbReference type="InterPro" id="IPR045798">
    <property type="entry name" value="TrbL_Firmicutes"/>
</dbReference>
<gene>
    <name evidence="2" type="ORF">RU92_GL001225</name>
</gene>
<evidence type="ECO:0000313" key="3">
    <source>
        <dbReference type="Proteomes" id="UP000218711"/>
    </source>
</evidence>
<dbReference type="Pfam" id="PF19478">
    <property type="entry name" value="TrbL_2"/>
    <property type="match status" value="1"/>
</dbReference>
<organism evidence="2 3">
    <name type="scientific">Lactococcus cremoris subsp. tructae</name>
    <dbReference type="NCBI Taxonomy" id="542833"/>
    <lineage>
        <taxon>Bacteria</taxon>
        <taxon>Bacillati</taxon>
        <taxon>Bacillota</taxon>
        <taxon>Bacilli</taxon>
        <taxon>Lactobacillales</taxon>
        <taxon>Streptococcaceae</taxon>
        <taxon>Lactococcus</taxon>
    </lineage>
</organism>
<keyword evidence="1" id="KW-1133">Transmembrane helix</keyword>
<evidence type="ECO:0000313" key="2">
    <source>
        <dbReference type="EMBL" id="PCS15754.1"/>
    </source>
</evidence>
<dbReference type="EMBL" id="JXKC01000019">
    <property type="protein sequence ID" value="PCS15754.1"/>
    <property type="molecule type" value="Genomic_DNA"/>
</dbReference>
<feature type="transmembrane region" description="Helical" evidence="1">
    <location>
        <begin position="67"/>
        <end position="85"/>
    </location>
</feature>
<dbReference type="Proteomes" id="UP000218711">
    <property type="component" value="Unassembled WGS sequence"/>
</dbReference>
<reference evidence="2 3" key="1">
    <citation type="submission" date="2014-12" db="EMBL/GenBank/DDBJ databases">
        <title>Draft genome sequences of 10 type strains of Lactococcus.</title>
        <authorList>
            <person name="Sun Z."/>
            <person name="Zhong Z."/>
            <person name="Liu W."/>
            <person name="Zhang W."/>
            <person name="Zhang H."/>
        </authorList>
    </citation>
    <scope>NUCLEOTIDE SEQUENCE [LARGE SCALE GENOMIC DNA]</scope>
    <source>
        <strain evidence="2 3">DSM 21502</strain>
    </source>
</reference>